<evidence type="ECO:0000256" key="4">
    <source>
        <dbReference type="ARBA" id="ARBA00022837"/>
    </source>
</evidence>
<evidence type="ECO:0000256" key="6">
    <source>
        <dbReference type="PIRSR" id="PIRSR609283-1"/>
    </source>
</evidence>
<dbReference type="Pfam" id="PF06079">
    <property type="entry name" value="Apyrase"/>
    <property type="match status" value="1"/>
</dbReference>
<dbReference type="Gene3D" id="2.120.10.100">
    <property type="entry name" value="Apyrase"/>
    <property type="match status" value="1"/>
</dbReference>
<protein>
    <submittedName>
        <fullName evidence="7">Uncharacterized protein</fullName>
    </submittedName>
</protein>
<keyword evidence="8" id="KW-1185">Reference proteome</keyword>
<evidence type="ECO:0000256" key="1">
    <source>
        <dbReference type="ARBA" id="ARBA00001913"/>
    </source>
</evidence>
<dbReference type="GO" id="GO:0005509">
    <property type="term" value="F:calcium ion binding"/>
    <property type="evidence" value="ECO:0007669"/>
    <property type="project" value="InterPro"/>
</dbReference>
<dbReference type="InterPro" id="IPR036258">
    <property type="entry name" value="Apyrase_sf"/>
</dbReference>
<evidence type="ECO:0000256" key="2">
    <source>
        <dbReference type="ARBA" id="ARBA00022723"/>
    </source>
</evidence>
<sequence>QVTWGDAVPLRSHLAASGRGMELSTLTWFGGRLLSCDDRTGIVYEISKGEARPRHILAGPTAAAHFKCEWAAVRHGQLYVGGIGR</sequence>
<dbReference type="RefSeq" id="XP_005786137.1">
    <property type="nucleotide sequence ID" value="XM_005786080.1"/>
</dbReference>
<name>A0A0D3KD73_EMIH1</name>
<dbReference type="PaxDb" id="2903-EOD33708"/>
<dbReference type="AlphaFoldDB" id="A0A0D3KD73"/>
<dbReference type="GeneID" id="17278979"/>
<dbReference type="Proteomes" id="UP000013827">
    <property type="component" value="Unassembled WGS sequence"/>
</dbReference>
<dbReference type="KEGG" id="ehx:EMIHUDRAFT_43184"/>
<comment type="similarity">
    <text evidence="5">Belongs to the apyrase family.</text>
</comment>
<keyword evidence="4 6" id="KW-0106">Calcium</keyword>
<comment type="cofactor">
    <cofactor evidence="1 6">
        <name>Ca(2+)</name>
        <dbReference type="ChEBI" id="CHEBI:29108"/>
    </cofactor>
</comment>
<dbReference type="HOGENOM" id="CLU_2519507_0_0_1"/>
<evidence type="ECO:0000256" key="3">
    <source>
        <dbReference type="ARBA" id="ARBA00022801"/>
    </source>
</evidence>
<feature type="binding site" evidence="6">
    <location>
        <position position="24"/>
    </location>
    <ligand>
        <name>Ca(2+)</name>
        <dbReference type="ChEBI" id="CHEBI:29108"/>
    </ligand>
</feature>
<keyword evidence="2 6" id="KW-0479">Metal-binding</keyword>
<dbReference type="GO" id="GO:0004382">
    <property type="term" value="F:GDP phosphatase activity"/>
    <property type="evidence" value="ECO:0007669"/>
    <property type="project" value="TreeGrafter"/>
</dbReference>
<dbReference type="SUPFAM" id="SSF101887">
    <property type="entry name" value="Apyrase"/>
    <property type="match status" value="1"/>
</dbReference>
<dbReference type="EnsemblProtists" id="EOD33708">
    <property type="protein sequence ID" value="EOD33708"/>
    <property type="gene ID" value="EMIHUDRAFT_43184"/>
</dbReference>
<dbReference type="GO" id="GO:0030166">
    <property type="term" value="P:proteoglycan biosynthetic process"/>
    <property type="evidence" value="ECO:0007669"/>
    <property type="project" value="TreeGrafter"/>
</dbReference>
<evidence type="ECO:0000256" key="5">
    <source>
        <dbReference type="ARBA" id="ARBA00025738"/>
    </source>
</evidence>
<accession>A0A0D3KD73</accession>
<dbReference type="PANTHER" id="PTHR13023">
    <property type="entry name" value="APYRASE"/>
    <property type="match status" value="1"/>
</dbReference>
<dbReference type="GO" id="GO:0045134">
    <property type="term" value="F:UDP phosphatase activity"/>
    <property type="evidence" value="ECO:0007669"/>
    <property type="project" value="TreeGrafter"/>
</dbReference>
<keyword evidence="3" id="KW-0378">Hydrolase</keyword>
<dbReference type="InterPro" id="IPR009283">
    <property type="entry name" value="Apyrase"/>
</dbReference>
<proteinExistence type="inferred from homology"/>
<feature type="binding site" evidence="6">
    <location>
        <position position="69"/>
    </location>
    <ligand>
        <name>Ca(2+)</name>
        <dbReference type="ChEBI" id="CHEBI:29108"/>
    </ligand>
</feature>
<organism evidence="7 8">
    <name type="scientific">Emiliania huxleyi (strain CCMP1516)</name>
    <dbReference type="NCBI Taxonomy" id="280463"/>
    <lineage>
        <taxon>Eukaryota</taxon>
        <taxon>Haptista</taxon>
        <taxon>Haptophyta</taxon>
        <taxon>Prymnesiophyceae</taxon>
        <taxon>Isochrysidales</taxon>
        <taxon>Noelaerhabdaceae</taxon>
        <taxon>Emiliania</taxon>
    </lineage>
</organism>
<evidence type="ECO:0000313" key="8">
    <source>
        <dbReference type="Proteomes" id="UP000013827"/>
    </source>
</evidence>
<dbReference type="eggNOG" id="KOG4494">
    <property type="taxonomic scope" value="Eukaryota"/>
</dbReference>
<reference evidence="7" key="2">
    <citation type="submission" date="2024-10" db="UniProtKB">
        <authorList>
            <consortium name="EnsemblProtists"/>
        </authorList>
    </citation>
    <scope>IDENTIFICATION</scope>
</reference>
<evidence type="ECO:0000313" key="7">
    <source>
        <dbReference type="EnsemblProtists" id="EOD33708"/>
    </source>
</evidence>
<reference evidence="8" key="1">
    <citation type="journal article" date="2013" name="Nature">
        <title>Pan genome of the phytoplankton Emiliania underpins its global distribution.</title>
        <authorList>
            <person name="Read B.A."/>
            <person name="Kegel J."/>
            <person name="Klute M.J."/>
            <person name="Kuo A."/>
            <person name="Lefebvre S.C."/>
            <person name="Maumus F."/>
            <person name="Mayer C."/>
            <person name="Miller J."/>
            <person name="Monier A."/>
            <person name="Salamov A."/>
            <person name="Young J."/>
            <person name="Aguilar M."/>
            <person name="Claverie J.M."/>
            <person name="Frickenhaus S."/>
            <person name="Gonzalez K."/>
            <person name="Herman E.K."/>
            <person name="Lin Y.C."/>
            <person name="Napier J."/>
            <person name="Ogata H."/>
            <person name="Sarno A.F."/>
            <person name="Shmutz J."/>
            <person name="Schroeder D."/>
            <person name="de Vargas C."/>
            <person name="Verret F."/>
            <person name="von Dassow P."/>
            <person name="Valentin K."/>
            <person name="Van de Peer Y."/>
            <person name="Wheeler G."/>
            <person name="Dacks J.B."/>
            <person name="Delwiche C.F."/>
            <person name="Dyhrman S.T."/>
            <person name="Glockner G."/>
            <person name="John U."/>
            <person name="Richards T."/>
            <person name="Worden A.Z."/>
            <person name="Zhang X."/>
            <person name="Grigoriev I.V."/>
            <person name="Allen A.E."/>
            <person name="Bidle K."/>
            <person name="Borodovsky M."/>
            <person name="Bowler C."/>
            <person name="Brownlee C."/>
            <person name="Cock J.M."/>
            <person name="Elias M."/>
            <person name="Gladyshev V.N."/>
            <person name="Groth M."/>
            <person name="Guda C."/>
            <person name="Hadaegh A."/>
            <person name="Iglesias-Rodriguez M.D."/>
            <person name="Jenkins J."/>
            <person name="Jones B.M."/>
            <person name="Lawson T."/>
            <person name="Leese F."/>
            <person name="Lindquist E."/>
            <person name="Lobanov A."/>
            <person name="Lomsadze A."/>
            <person name="Malik S.B."/>
            <person name="Marsh M.E."/>
            <person name="Mackinder L."/>
            <person name="Mock T."/>
            <person name="Mueller-Roeber B."/>
            <person name="Pagarete A."/>
            <person name="Parker M."/>
            <person name="Probert I."/>
            <person name="Quesneville H."/>
            <person name="Raines C."/>
            <person name="Rensing S.A."/>
            <person name="Riano-Pachon D.M."/>
            <person name="Richier S."/>
            <person name="Rokitta S."/>
            <person name="Shiraiwa Y."/>
            <person name="Soanes D.M."/>
            <person name="van der Giezen M."/>
            <person name="Wahlund T.M."/>
            <person name="Williams B."/>
            <person name="Wilson W."/>
            <person name="Wolfe G."/>
            <person name="Wurch L.L."/>
        </authorList>
    </citation>
    <scope>NUCLEOTIDE SEQUENCE</scope>
</reference>
<dbReference type="PANTHER" id="PTHR13023:SF3">
    <property type="entry name" value="SOLUBLE CALCIUM-ACTIVATED NUCLEOTIDASE 1"/>
    <property type="match status" value="1"/>
</dbReference>